<comment type="caution">
    <text evidence="1">The sequence shown here is derived from an EMBL/GenBank/DDBJ whole genome shotgun (WGS) entry which is preliminary data.</text>
</comment>
<dbReference type="EMBL" id="AHOQ02000024">
    <property type="protein sequence ID" value="EMO46037.1"/>
    <property type="molecule type" value="Genomic_DNA"/>
</dbReference>
<evidence type="ECO:0000313" key="2">
    <source>
        <dbReference type="Proteomes" id="UP000012160"/>
    </source>
</evidence>
<gene>
    <name evidence="1" type="ORF">LEP1GSC187_2532</name>
</gene>
<sequence>MKVNSQTVFPADLSVGRKIETSSSWFQLVSIDQATFASVKIGPFDSDEMGQYYTNAIGLIQETEHYGTYPEALIWLSRLEMYGAWDAVTTNCTFFPVKPGRI</sequence>
<evidence type="ECO:0000313" key="1">
    <source>
        <dbReference type="EMBL" id="EMO46037.1"/>
    </source>
</evidence>
<accession>M6ULQ8</accession>
<proteinExistence type="predicted"/>
<reference evidence="1 2" key="1">
    <citation type="submission" date="2013-01" db="EMBL/GenBank/DDBJ databases">
        <authorList>
            <person name="Harkins D.M."/>
            <person name="Durkin A.S."/>
            <person name="Brinkac L.M."/>
            <person name="Haft D.H."/>
            <person name="Selengut J.D."/>
            <person name="Sanka R."/>
            <person name="DePew J."/>
            <person name="Purushe J."/>
            <person name="Matthias M.A."/>
            <person name="Vinetz J.M."/>
            <person name="Sutton G.G."/>
            <person name="Nierman W.C."/>
            <person name="Fouts D.E."/>
        </authorList>
    </citation>
    <scope>NUCLEOTIDE SEQUENCE [LARGE SCALE GENOMIC DNA]</scope>
    <source>
        <strain evidence="1 2">ZUN179</strain>
    </source>
</reference>
<dbReference type="RefSeq" id="WP_004482780.1">
    <property type="nucleotide sequence ID" value="NZ_AHOQ02000024.1"/>
</dbReference>
<dbReference type="Proteomes" id="UP000012160">
    <property type="component" value="Unassembled WGS sequence"/>
</dbReference>
<name>M6ULQ8_9LEPT</name>
<protein>
    <submittedName>
        <fullName evidence="1">Uncharacterized protein</fullName>
    </submittedName>
</protein>
<dbReference type="AlphaFoldDB" id="M6ULQ8"/>
<organism evidence="1 2">
    <name type="scientific">Leptospira santarosai str. ZUN179</name>
    <dbReference type="NCBI Taxonomy" id="1049985"/>
    <lineage>
        <taxon>Bacteria</taxon>
        <taxon>Pseudomonadati</taxon>
        <taxon>Spirochaetota</taxon>
        <taxon>Spirochaetia</taxon>
        <taxon>Leptospirales</taxon>
        <taxon>Leptospiraceae</taxon>
        <taxon>Leptospira</taxon>
    </lineage>
</organism>